<keyword evidence="1" id="KW-0238">DNA-binding</keyword>
<organism evidence="3 4">
    <name type="scientific">Bhargavaea ginsengi</name>
    <dbReference type="NCBI Taxonomy" id="426757"/>
    <lineage>
        <taxon>Bacteria</taxon>
        <taxon>Bacillati</taxon>
        <taxon>Bacillota</taxon>
        <taxon>Bacilli</taxon>
        <taxon>Bacillales</taxon>
        <taxon>Caryophanaceae</taxon>
        <taxon>Bhargavaea</taxon>
    </lineage>
</organism>
<dbReference type="GO" id="GO:0003700">
    <property type="term" value="F:DNA-binding transcription factor activity"/>
    <property type="evidence" value="ECO:0007669"/>
    <property type="project" value="TreeGrafter"/>
</dbReference>
<dbReference type="CDD" id="cd02209">
    <property type="entry name" value="cupin_XRE_C"/>
    <property type="match status" value="1"/>
</dbReference>
<dbReference type="RefSeq" id="WP_245744226.1">
    <property type="nucleotide sequence ID" value="NZ_FNZF01000001.1"/>
</dbReference>
<reference evidence="4" key="1">
    <citation type="submission" date="2016-10" db="EMBL/GenBank/DDBJ databases">
        <authorList>
            <person name="Varghese N."/>
            <person name="Submissions S."/>
        </authorList>
    </citation>
    <scope>NUCLEOTIDE SEQUENCE [LARGE SCALE GENOMIC DNA]</scope>
    <source>
        <strain evidence="4">CGMCC 1.6763</strain>
    </source>
</reference>
<dbReference type="PROSITE" id="PS50943">
    <property type="entry name" value="HTH_CROC1"/>
    <property type="match status" value="1"/>
</dbReference>
<dbReference type="InterPro" id="IPR011051">
    <property type="entry name" value="RmlC_Cupin_sf"/>
</dbReference>
<gene>
    <name evidence="3" type="ORF">SAMN04488127_0696</name>
</gene>
<name>A0A1H6U717_9BACL</name>
<evidence type="ECO:0000313" key="4">
    <source>
        <dbReference type="Proteomes" id="UP000199200"/>
    </source>
</evidence>
<accession>A0A1H6U717</accession>
<dbReference type="Pfam" id="PF01381">
    <property type="entry name" value="HTH_3"/>
    <property type="match status" value="1"/>
</dbReference>
<dbReference type="SUPFAM" id="SSF47413">
    <property type="entry name" value="lambda repressor-like DNA-binding domains"/>
    <property type="match status" value="1"/>
</dbReference>
<dbReference type="InterPro" id="IPR014710">
    <property type="entry name" value="RmlC-like_jellyroll"/>
</dbReference>
<dbReference type="Gene3D" id="2.60.120.10">
    <property type="entry name" value="Jelly Rolls"/>
    <property type="match status" value="1"/>
</dbReference>
<proteinExistence type="predicted"/>
<evidence type="ECO:0000256" key="1">
    <source>
        <dbReference type="ARBA" id="ARBA00023125"/>
    </source>
</evidence>
<dbReference type="AlphaFoldDB" id="A0A1H6U717"/>
<evidence type="ECO:0000259" key="2">
    <source>
        <dbReference type="PROSITE" id="PS50943"/>
    </source>
</evidence>
<dbReference type="Proteomes" id="UP000199200">
    <property type="component" value="Unassembled WGS sequence"/>
</dbReference>
<dbReference type="SUPFAM" id="SSF51182">
    <property type="entry name" value="RmlC-like cupins"/>
    <property type="match status" value="1"/>
</dbReference>
<dbReference type="STRING" id="426757.SAMN04488127_0696"/>
<dbReference type="InterPro" id="IPR013096">
    <property type="entry name" value="Cupin_2"/>
</dbReference>
<dbReference type="SMART" id="SM00530">
    <property type="entry name" value="HTH_XRE"/>
    <property type="match status" value="1"/>
</dbReference>
<dbReference type="PANTHER" id="PTHR46797">
    <property type="entry name" value="HTH-TYPE TRANSCRIPTIONAL REGULATOR"/>
    <property type="match status" value="1"/>
</dbReference>
<dbReference type="CDD" id="cd00093">
    <property type="entry name" value="HTH_XRE"/>
    <property type="match status" value="1"/>
</dbReference>
<dbReference type="GO" id="GO:0003677">
    <property type="term" value="F:DNA binding"/>
    <property type="evidence" value="ECO:0007669"/>
    <property type="project" value="UniProtKB-KW"/>
</dbReference>
<keyword evidence="4" id="KW-1185">Reference proteome</keyword>
<dbReference type="InterPro" id="IPR010982">
    <property type="entry name" value="Lambda_DNA-bd_dom_sf"/>
</dbReference>
<feature type="domain" description="HTH cro/C1-type" evidence="2">
    <location>
        <begin position="10"/>
        <end position="64"/>
    </location>
</feature>
<dbReference type="EMBL" id="FNZF01000001">
    <property type="protein sequence ID" value="SEI88139.1"/>
    <property type="molecule type" value="Genomic_DNA"/>
</dbReference>
<dbReference type="InterPro" id="IPR050807">
    <property type="entry name" value="TransReg_Diox_bact_type"/>
</dbReference>
<dbReference type="Gene3D" id="1.10.260.40">
    <property type="entry name" value="lambda repressor-like DNA-binding domains"/>
    <property type="match status" value="1"/>
</dbReference>
<evidence type="ECO:0000313" key="3">
    <source>
        <dbReference type="EMBL" id="SEI88139.1"/>
    </source>
</evidence>
<sequence>MALQTTGQKIRNLRLGRGMTQQQLADQCGLTKSLISKIEHGQTGSAVATLSKLANALGVTLSWLLQEEDAKPLSITRVSERQEIQAGEEAGYLYQTLAVSSSNTKIQPTFVRVLPGNRDLVPYTHSEHEFVYVLQGEIDLSYDGELTRLREGDTAYFDGSRPHVFLPTEDDKEANVLSIFISN</sequence>
<dbReference type="Pfam" id="PF07883">
    <property type="entry name" value="Cupin_2"/>
    <property type="match status" value="1"/>
</dbReference>
<dbReference type="InterPro" id="IPR001387">
    <property type="entry name" value="Cro/C1-type_HTH"/>
</dbReference>
<protein>
    <submittedName>
        <fullName evidence="3">Transcriptional regulator, XRE family with cupin sensor</fullName>
    </submittedName>
</protein>
<dbReference type="GO" id="GO:0005829">
    <property type="term" value="C:cytosol"/>
    <property type="evidence" value="ECO:0007669"/>
    <property type="project" value="TreeGrafter"/>
</dbReference>
<dbReference type="PANTHER" id="PTHR46797:SF1">
    <property type="entry name" value="METHYLPHOSPHONATE SYNTHASE"/>
    <property type="match status" value="1"/>
</dbReference>